<dbReference type="SMART" id="SM00848">
    <property type="entry name" value="Inhibitor_I29"/>
    <property type="match status" value="1"/>
</dbReference>
<dbReference type="PROSITE" id="PS00640">
    <property type="entry name" value="THIOL_PROTEASE_ASN"/>
    <property type="match status" value="1"/>
</dbReference>
<evidence type="ECO:0000259" key="5">
    <source>
        <dbReference type="SMART" id="SM00848"/>
    </source>
</evidence>
<dbReference type="InterPro" id="IPR038765">
    <property type="entry name" value="Papain-like_cys_pep_sf"/>
</dbReference>
<name>A0AAW0EYL2_9TRYP</name>
<comment type="similarity">
    <text evidence="1">Belongs to the peptidase C1 family.</text>
</comment>
<dbReference type="GO" id="GO:0008234">
    <property type="term" value="F:cysteine-type peptidase activity"/>
    <property type="evidence" value="ECO:0007669"/>
    <property type="project" value="InterPro"/>
</dbReference>
<feature type="domain" description="Peptidase C1A papain C-terminal" evidence="4">
    <location>
        <begin position="116"/>
        <end position="341"/>
    </location>
</feature>
<dbReference type="Pfam" id="PF00112">
    <property type="entry name" value="Peptidase_C1"/>
    <property type="match status" value="1"/>
</dbReference>
<dbReference type="Proteomes" id="UP001430356">
    <property type="component" value="Unassembled WGS sequence"/>
</dbReference>
<dbReference type="InterPro" id="IPR000668">
    <property type="entry name" value="Peptidase_C1A_C"/>
</dbReference>
<proteinExistence type="inferred from homology"/>
<dbReference type="PANTHER" id="PTHR12411">
    <property type="entry name" value="CYSTEINE PROTEASE FAMILY C1-RELATED"/>
    <property type="match status" value="1"/>
</dbReference>
<dbReference type="SUPFAM" id="SSF54001">
    <property type="entry name" value="Cysteine proteinases"/>
    <property type="match status" value="1"/>
</dbReference>
<accession>A0AAW0EYL2</accession>
<dbReference type="Gene3D" id="3.90.70.10">
    <property type="entry name" value="Cysteine proteinases"/>
    <property type="match status" value="1"/>
</dbReference>
<feature type="signal peptide" evidence="3">
    <location>
        <begin position="1"/>
        <end position="21"/>
    </location>
</feature>
<dbReference type="InterPro" id="IPR013128">
    <property type="entry name" value="Peptidase_C1A"/>
</dbReference>
<evidence type="ECO:0000259" key="4">
    <source>
        <dbReference type="SMART" id="SM00645"/>
    </source>
</evidence>
<evidence type="ECO:0000256" key="2">
    <source>
        <dbReference type="ARBA" id="ARBA00023157"/>
    </source>
</evidence>
<sequence>MRLLVFVFFFLALCLTHGVHGIHSVVHPFDSYIRRFGKQYSTPEYLTRLKIFERRLREVEEFNNNGHRSYQRGINEMSDWTDEEIAALNGARPLMLKGSQSPSLLRRSYRHGSRPLPHQVDHRNRVPSILTAVKNQGNCGSCWAHSAVEAMESHWAIATGRLHVLSQQQLTACTPNPRHCGGVGGCEGAIESLAFEYVAQAGGIYEEWAYPYSAFYGTTGACQNVSAGKVARVASYVQLPANDQEALMDAVAFEGPIAVSVDASSWSSYTGGIFDGCEYAKNITQNHAVQLVGYGHDHQSGKDYWIIRNSWGPRWGEDGYMRLLREREPQCGWSVDAHSGAACDGDPDQEWVCGMCGVLSGSTYPVMDVS</sequence>
<feature type="domain" description="Cathepsin propeptide inhibitor" evidence="5">
    <location>
        <begin position="29"/>
        <end position="85"/>
    </location>
</feature>
<dbReference type="PROSITE" id="PS00139">
    <property type="entry name" value="THIOL_PROTEASE_CYS"/>
    <property type="match status" value="1"/>
</dbReference>
<gene>
    <name evidence="6" type="ORF">NESM_000768100</name>
</gene>
<keyword evidence="2" id="KW-1015">Disulfide bond</keyword>
<dbReference type="CDD" id="cd02248">
    <property type="entry name" value="Peptidase_C1A"/>
    <property type="match status" value="1"/>
</dbReference>
<reference evidence="6 7" key="1">
    <citation type="journal article" date="2021" name="MBio">
        <title>A New Model Trypanosomatid, Novymonas esmeraldas: Genomic Perception of Its 'Candidatus Pandoraea novymonadis' Endosymbiont.</title>
        <authorList>
            <person name="Zakharova A."/>
            <person name="Saura A."/>
            <person name="Butenko A."/>
            <person name="Podesvova L."/>
            <person name="Warmusova S."/>
            <person name="Kostygov A.Y."/>
            <person name="Nenarokova A."/>
            <person name="Lukes J."/>
            <person name="Opperdoes F.R."/>
            <person name="Yurchenko V."/>
        </authorList>
    </citation>
    <scope>NUCLEOTIDE SEQUENCE [LARGE SCALE GENOMIC DNA]</scope>
    <source>
        <strain evidence="6 7">E262AT.01</strain>
    </source>
</reference>
<evidence type="ECO:0000256" key="1">
    <source>
        <dbReference type="ARBA" id="ARBA00008455"/>
    </source>
</evidence>
<protein>
    <submittedName>
        <fullName evidence="6">Cathepsin propeptide inhibitor domain (I29)/Papain family cysteine protease</fullName>
    </submittedName>
</protein>
<organism evidence="6 7">
    <name type="scientific">Novymonas esmeraldas</name>
    <dbReference type="NCBI Taxonomy" id="1808958"/>
    <lineage>
        <taxon>Eukaryota</taxon>
        <taxon>Discoba</taxon>
        <taxon>Euglenozoa</taxon>
        <taxon>Kinetoplastea</taxon>
        <taxon>Metakinetoplastina</taxon>
        <taxon>Trypanosomatida</taxon>
        <taxon>Trypanosomatidae</taxon>
        <taxon>Novymonas</taxon>
    </lineage>
</organism>
<dbReference type="Pfam" id="PF08246">
    <property type="entry name" value="Inhibitor_I29"/>
    <property type="match status" value="1"/>
</dbReference>
<evidence type="ECO:0000256" key="3">
    <source>
        <dbReference type="SAM" id="SignalP"/>
    </source>
</evidence>
<dbReference type="InterPro" id="IPR039417">
    <property type="entry name" value="Peptidase_C1A_papain-like"/>
</dbReference>
<feature type="chain" id="PRO_5044012983" evidence="3">
    <location>
        <begin position="22"/>
        <end position="370"/>
    </location>
</feature>
<comment type="caution">
    <text evidence="6">The sequence shown here is derived from an EMBL/GenBank/DDBJ whole genome shotgun (WGS) entry which is preliminary data.</text>
</comment>
<evidence type="ECO:0000313" key="7">
    <source>
        <dbReference type="Proteomes" id="UP001430356"/>
    </source>
</evidence>
<keyword evidence="7" id="KW-1185">Reference proteome</keyword>
<dbReference type="EMBL" id="JAECZO010000133">
    <property type="protein sequence ID" value="KAK7198117.1"/>
    <property type="molecule type" value="Genomic_DNA"/>
</dbReference>
<dbReference type="InterPro" id="IPR000169">
    <property type="entry name" value="Pept_cys_AS"/>
</dbReference>
<keyword evidence="3" id="KW-0732">Signal</keyword>
<dbReference type="SMART" id="SM00645">
    <property type="entry name" value="Pept_C1"/>
    <property type="match status" value="1"/>
</dbReference>
<dbReference type="GO" id="GO:0006508">
    <property type="term" value="P:proteolysis"/>
    <property type="evidence" value="ECO:0007669"/>
    <property type="project" value="InterPro"/>
</dbReference>
<dbReference type="AlphaFoldDB" id="A0AAW0EYL2"/>
<evidence type="ECO:0000313" key="6">
    <source>
        <dbReference type="EMBL" id="KAK7198117.1"/>
    </source>
</evidence>
<dbReference type="PRINTS" id="PR00705">
    <property type="entry name" value="PAPAIN"/>
</dbReference>
<dbReference type="InterPro" id="IPR013201">
    <property type="entry name" value="Prot_inhib_I29"/>
</dbReference>
<dbReference type="InterPro" id="IPR025661">
    <property type="entry name" value="Pept_asp_AS"/>
</dbReference>